<evidence type="ECO:0000256" key="5">
    <source>
        <dbReference type="ARBA" id="ARBA00023242"/>
    </source>
</evidence>
<name>A0A314L750_NICAT</name>
<dbReference type="Proteomes" id="UP000187609">
    <property type="component" value="Unassembled WGS sequence"/>
</dbReference>
<protein>
    <recommendedName>
        <fullName evidence="7">TF-B3 domain-containing protein</fullName>
    </recommendedName>
</protein>
<organism evidence="8 9">
    <name type="scientific">Nicotiana attenuata</name>
    <name type="common">Coyote tobacco</name>
    <dbReference type="NCBI Taxonomy" id="49451"/>
    <lineage>
        <taxon>Eukaryota</taxon>
        <taxon>Viridiplantae</taxon>
        <taxon>Streptophyta</taxon>
        <taxon>Embryophyta</taxon>
        <taxon>Tracheophyta</taxon>
        <taxon>Spermatophyta</taxon>
        <taxon>Magnoliopsida</taxon>
        <taxon>eudicotyledons</taxon>
        <taxon>Gunneridae</taxon>
        <taxon>Pentapetalae</taxon>
        <taxon>asterids</taxon>
        <taxon>lamiids</taxon>
        <taxon>Solanales</taxon>
        <taxon>Solanaceae</taxon>
        <taxon>Nicotianoideae</taxon>
        <taxon>Nicotianeae</taxon>
        <taxon>Nicotiana</taxon>
    </lineage>
</organism>
<dbReference type="Gramene" id="OIT36927">
    <property type="protein sequence ID" value="OIT36927"/>
    <property type="gene ID" value="A4A49_17493"/>
</dbReference>
<feature type="region of interest" description="Disordered" evidence="6">
    <location>
        <begin position="1"/>
        <end position="41"/>
    </location>
</feature>
<accession>A0A314L750</accession>
<evidence type="ECO:0000259" key="7">
    <source>
        <dbReference type="PROSITE" id="PS50863"/>
    </source>
</evidence>
<dbReference type="PANTHER" id="PTHR31140">
    <property type="entry name" value="B3 DOMAIN-CONTAINING TRANSCRIPTION FACTOR ABI3"/>
    <property type="match status" value="1"/>
</dbReference>
<dbReference type="Gene3D" id="2.40.330.10">
    <property type="entry name" value="DNA-binding pseudobarrel domain"/>
    <property type="match status" value="1"/>
</dbReference>
<keyword evidence="2" id="KW-0805">Transcription regulation</keyword>
<feature type="compositionally biased region" description="Polar residues" evidence="6">
    <location>
        <begin position="24"/>
        <end position="41"/>
    </location>
</feature>
<keyword evidence="9" id="KW-1185">Reference proteome</keyword>
<keyword evidence="5" id="KW-0539">Nucleus</keyword>
<dbReference type="InterPro" id="IPR003340">
    <property type="entry name" value="B3_DNA-bd"/>
</dbReference>
<dbReference type="EMBL" id="MJEQ01000374">
    <property type="protein sequence ID" value="OIT36927.1"/>
    <property type="molecule type" value="Genomic_DNA"/>
</dbReference>
<dbReference type="SUPFAM" id="SSF101936">
    <property type="entry name" value="DNA-binding pseudobarrel domain"/>
    <property type="match status" value="1"/>
</dbReference>
<evidence type="ECO:0000256" key="2">
    <source>
        <dbReference type="ARBA" id="ARBA00023015"/>
    </source>
</evidence>
<evidence type="ECO:0000256" key="4">
    <source>
        <dbReference type="ARBA" id="ARBA00023163"/>
    </source>
</evidence>
<gene>
    <name evidence="8" type="ORF">A4A49_17493</name>
</gene>
<reference evidence="8" key="1">
    <citation type="submission" date="2016-11" db="EMBL/GenBank/DDBJ databases">
        <title>The genome of Nicotiana attenuata.</title>
        <authorList>
            <person name="Xu S."/>
            <person name="Brockmoeller T."/>
            <person name="Gaquerel E."/>
            <person name="Navarro A."/>
            <person name="Kuhl H."/>
            <person name="Gase K."/>
            <person name="Ling Z."/>
            <person name="Zhou W."/>
            <person name="Kreitzer C."/>
            <person name="Stanke M."/>
            <person name="Tang H."/>
            <person name="Lyons E."/>
            <person name="Pandey P."/>
            <person name="Pandey S.P."/>
            <person name="Timmermann B."/>
            <person name="Baldwin I.T."/>
        </authorList>
    </citation>
    <scope>NUCLEOTIDE SEQUENCE [LARGE SCALE GENOMIC DNA]</scope>
    <source>
        <strain evidence="8">UT</strain>
    </source>
</reference>
<dbReference type="GO" id="GO:0003700">
    <property type="term" value="F:DNA-binding transcription factor activity"/>
    <property type="evidence" value="ECO:0007669"/>
    <property type="project" value="InterPro"/>
</dbReference>
<dbReference type="PANTHER" id="PTHR31140:SF73">
    <property type="entry name" value="B3 DOMAIN-CONTAINING TRANSCRIPTION FACTOR FUS3"/>
    <property type="match status" value="1"/>
</dbReference>
<keyword evidence="3" id="KW-0238">DNA-binding</keyword>
<keyword evidence="4" id="KW-0804">Transcription</keyword>
<evidence type="ECO:0000313" key="9">
    <source>
        <dbReference type="Proteomes" id="UP000187609"/>
    </source>
</evidence>
<dbReference type="SMR" id="A0A314L750"/>
<feature type="domain" description="TF-B3" evidence="7">
    <location>
        <begin position="56"/>
        <end position="155"/>
    </location>
</feature>
<comment type="caution">
    <text evidence="8">The sequence shown here is derived from an EMBL/GenBank/DDBJ whole genome shotgun (WGS) entry which is preliminary data.</text>
</comment>
<dbReference type="InterPro" id="IPR015300">
    <property type="entry name" value="DNA-bd_pseudobarrel_sf"/>
</dbReference>
<dbReference type="Pfam" id="PF02362">
    <property type="entry name" value="B3"/>
    <property type="match status" value="1"/>
</dbReference>
<feature type="region of interest" description="Disordered" evidence="6">
    <location>
        <begin position="341"/>
        <end position="384"/>
    </location>
</feature>
<evidence type="ECO:0000256" key="6">
    <source>
        <dbReference type="SAM" id="MobiDB-lite"/>
    </source>
</evidence>
<evidence type="ECO:0000256" key="1">
    <source>
        <dbReference type="ARBA" id="ARBA00004123"/>
    </source>
</evidence>
<dbReference type="CDD" id="cd10017">
    <property type="entry name" value="B3_DNA"/>
    <property type="match status" value="1"/>
</dbReference>
<dbReference type="GO" id="GO:0003677">
    <property type="term" value="F:DNA binding"/>
    <property type="evidence" value="ECO:0007669"/>
    <property type="project" value="UniProtKB-KW"/>
</dbReference>
<evidence type="ECO:0000256" key="3">
    <source>
        <dbReference type="ARBA" id="ARBA00023125"/>
    </source>
</evidence>
<dbReference type="AlphaFoldDB" id="A0A314L750"/>
<feature type="compositionally biased region" description="Low complexity" evidence="6">
    <location>
        <begin position="345"/>
        <end position="363"/>
    </location>
</feature>
<dbReference type="InterPro" id="IPR044800">
    <property type="entry name" value="LEC2-like"/>
</dbReference>
<comment type="subcellular location">
    <subcellularLocation>
        <location evidence="1">Nucleus</location>
    </subcellularLocation>
</comment>
<evidence type="ECO:0000313" key="8">
    <source>
        <dbReference type="EMBL" id="OIT36927.1"/>
    </source>
</evidence>
<dbReference type="PROSITE" id="PS50863">
    <property type="entry name" value="B3"/>
    <property type="match status" value="1"/>
</dbReference>
<proteinExistence type="predicted"/>
<dbReference type="GO" id="GO:0005634">
    <property type="term" value="C:nucleus"/>
    <property type="evidence" value="ECO:0007669"/>
    <property type="project" value="UniProtKB-SubCell"/>
</dbReference>
<sequence length="392" mass="45064">MMNAEYPEKVEEEEKQLEVENGSRKQNSTSISASGENDSPQENVIEIPLEYNNIVFCKFLCETDVRESCSVSIEKKDAEDHFPCLAPGESKMLEFADCRGNNIAMEFVRTNFGDYYLRSGWERYRDEHKLEHGDVLTVYKIEIQKKYFYIIDCNKLTPEDLQDDVVQDNVQLVITKLIATLQDPNASIVEEPVLAKNLRYKDLYENSNGIKLELPKKEVEENLHDLPLPQVGGQVILPLFDPIGKEVIQMELVHTEQDEYYFGGREWEEYAAKHGLLIFDTVFVNKVTVNRDELNPSAECIWEKIIDQTGKLDDQFVNNSYYYQISYQLRSVKSNKKPKYELGQTENTTSAPSSTTTTTAGNSNDRKGKGVAIPQSEPEYDSDDAYWLSYRD</sequence>